<dbReference type="EMBL" id="JAFCMP010000052">
    <property type="protein sequence ID" value="KAG5189340.1"/>
    <property type="molecule type" value="Genomic_DNA"/>
</dbReference>
<dbReference type="SUPFAM" id="SSF52540">
    <property type="entry name" value="P-loop containing nucleoside triphosphate hydrolases"/>
    <property type="match status" value="1"/>
</dbReference>
<organism evidence="1 2">
    <name type="scientific">Tribonema minus</name>
    <dbReference type="NCBI Taxonomy" id="303371"/>
    <lineage>
        <taxon>Eukaryota</taxon>
        <taxon>Sar</taxon>
        <taxon>Stramenopiles</taxon>
        <taxon>Ochrophyta</taxon>
        <taxon>PX clade</taxon>
        <taxon>Xanthophyceae</taxon>
        <taxon>Tribonematales</taxon>
        <taxon>Tribonemataceae</taxon>
        <taxon>Tribonema</taxon>
    </lineage>
</organism>
<evidence type="ECO:0000313" key="1">
    <source>
        <dbReference type="EMBL" id="KAG5189340.1"/>
    </source>
</evidence>
<dbReference type="AlphaFoldDB" id="A0A836CJX0"/>
<evidence type="ECO:0008006" key="3">
    <source>
        <dbReference type="Google" id="ProtNLM"/>
    </source>
</evidence>
<name>A0A836CJX0_9STRA</name>
<reference evidence="1" key="1">
    <citation type="submission" date="2021-02" db="EMBL/GenBank/DDBJ databases">
        <title>First Annotated Genome of the Yellow-green Alga Tribonema minus.</title>
        <authorList>
            <person name="Mahan K.M."/>
        </authorList>
    </citation>
    <scope>NUCLEOTIDE SEQUENCE</scope>
    <source>
        <strain evidence="1">UTEX B ZZ1240</strain>
    </source>
</reference>
<evidence type="ECO:0000313" key="2">
    <source>
        <dbReference type="Proteomes" id="UP000664859"/>
    </source>
</evidence>
<proteinExistence type="predicted"/>
<keyword evidence="2" id="KW-1185">Reference proteome</keyword>
<dbReference type="Gene3D" id="3.40.50.300">
    <property type="entry name" value="P-loop containing nucleotide triphosphate hydrolases"/>
    <property type="match status" value="1"/>
</dbReference>
<dbReference type="InterPro" id="IPR027417">
    <property type="entry name" value="P-loop_NTPase"/>
</dbReference>
<protein>
    <recommendedName>
        <fullName evidence="3">Sulfotransferase</fullName>
    </recommendedName>
</protein>
<gene>
    <name evidence="1" type="ORF">JKP88DRAFT_353114</name>
</gene>
<sequence>MGQRRQRRQLRLCARLLLLSALPLTVFVVRTAARGLLGGSRDPQPSGVVDFPAVEGREWRAKDVYVTGEGTFVSFCNMNIADYQSEPWKTPMDQMLAVASNCRSRTHTRKYSLADLMAHQQRNPERYLSPSGFIHHETRCGSTLVANMIAHIPTALMVSESLVPYKALQLKASGELRVSEVRALFRALCFTQHHHDRCFFKLPGGTMLSQFQEVFPDTPWVFLFREPLDVVVSNMRGAWGKKELLYSEAASGQLIEKASKKAIAPCLRMPLPDGVTRDDAPEMRCAGGLDKICRDAMAAARARPDLALVLDYKNLPEAVTEYLWPVHFRQGPARTERDLPYMEEAGRAYSKHNDLPYMEEASHAYSKTMKRDKADFALGADADLKEKQLTDAIRREEQLTEAMRDAVETSTITGSYEELLAMQRWTKDGGLKPPVQ</sequence>
<accession>A0A836CJX0</accession>
<dbReference type="OrthoDB" id="9907024at2759"/>
<dbReference type="Proteomes" id="UP000664859">
    <property type="component" value="Unassembled WGS sequence"/>
</dbReference>
<comment type="caution">
    <text evidence="1">The sequence shown here is derived from an EMBL/GenBank/DDBJ whole genome shotgun (WGS) entry which is preliminary data.</text>
</comment>